<dbReference type="SUPFAM" id="SSF57701">
    <property type="entry name" value="Zn2/Cys6 DNA-binding domain"/>
    <property type="match status" value="1"/>
</dbReference>
<dbReference type="Pfam" id="PF00172">
    <property type="entry name" value="Zn_clus"/>
    <property type="match status" value="1"/>
</dbReference>
<dbReference type="InterPro" id="IPR036864">
    <property type="entry name" value="Zn2-C6_fun-type_DNA-bd_sf"/>
</dbReference>
<feature type="domain" description="Zn(2)-C6 fungal-type" evidence="3">
    <location>
        <begin position="19"/>
        <end position="47"/>
    </location>
</feature>
<keyword evidence="2" id="KW-0539">Nucleus</keyword>
<comment type="caution">
    <text evidence="4">The sequence shown here is derived from an EMBL/GenBank/DDBJ whole genome shotgun (WGS) entry which is preliminary data.</text>
</comment>
<dbReference type="InterPro" id="IPR021858">
    <property type="entry name" value="Fun_TF"/>
</dbReference>
<dbReference type="GO" id="GO:0005634">
    <property type="term" value="C:nucleus"/>
    <property type="evidence" value="ECO:0007669"/>
    <property type="project" value="UniProtKB-SubCell"/>
</dbReference>
<evidence type="ECO:0000259" key="3">
    <source>
        <dbReference type="PROSITE" id="PS50048"/>
    </source>
</evidence>
<evidence type="ECO:0000256" key="2">
    <source>
        <dbReference type="ARBA" id="ARBA00023242"/>
    </source>
</evidence>
<dbReference type="PROSITE" id="PS50048">
    <property type="entry name" value="ZN2_CY6_FUNGAL_2"/>
    <property type="match status" value="1"/>
</dbReference>
<proteinExistence type="predicted"/>
<reference evidence="4" key="1">
    <citation type="journal article" date="2020" name="BMC Genomics">
        <title>Correction to: Identification and distribution of gene clusters required for synthesis of sphingolipid metabolism inhibitors in diverse species of the filamentous fungus Fusarium.</title>
        <authorList>
            <person name="Kim H.S."/>
            <person name="Lohmar J.M."/>
            <person name="Busman M."/>
            <person name="Brown D.W."/>
            <person name="Naumann T.A."/>
            <person name="Divon H.H."/>
            <person name="Lysoe E."/>
            <person name="Uhlig S."/>
            <person name="Proctor R.H."/>
        </authorList>
    </citation>
    <scope>NUCLEOTIDE SEQUENCE</scope>
    <source>
        <strain evidence="4">NRRL 20472</strain>
    </source>
</reference>
<dbReference type="GO" id="GO:0008270">
    <property type="term" value="F:zinc ion binding"/>
    <property type="evidence" value="ECO:0007669"/>
    <property type="project" value="InterPro"/>
</dbReference>
<dbReference type="Proteomes" id="UP000622797">
    <property type="component" value="Unassembled WGS sequence"/>
</dbReference>
<sequence>MRNIRLDSLPSDREIAPQNCQTCTKRRIQCDRSIPSCQKCCSRGLICPGYQFRLRWDQGVASRGKLTGKTVPLRSPSIKIDISAAPEQLKTVQSQDGADNDTRTSKNLQTLSAMSGVIAPYTKQNLDIVDRHLLRATSAMLLHHFNQEVAPRLTWLDGPNNPWRTLVLPLAQRSACLRLSTLGLAAAHLSVTVAAKGARDTANLVQIHYDLRTASLRDLNHKLDSELNRSMMPSDQDSDSTCLPEIISTMISLCYGEMLAPNSTNWKLHLQGLRSGLQRYNPESHHQELIFQFFLEELSYLEAFGSMSSFVSIPERRNIVSTHSTFGDPFREFTELLHEITVAERTRSHTTQNRDWLPDADMSMWQIKFTMASDSACSGIDSGPVQNIATQSGLRAVLRAQYYACLVYSYRALASELEKTAIIPALVDSLYDEIMFITAFPAEAVSHDISFPLFIIGTECRGNIQRQLVIQNLFVETIATTGFSCNTAVLQFLRDFWSVSELGAAGGWIQYARDNEQRMSPFIVF</sequence>
<dbReference type="GO" id="GO:0000976">
    <property type="term" value="F:transcription cis-regulatory region binding"/>
    <property type="evidence" value="ECO:0007669"/>
    <property type="project" value="TreeGrafter"/>
</dbReference>
<dbReference type="AlphaFoldDB" id="A0A8H4X2I9"/>
<dbReference type="EMBL" id="JABEXW010000680">
    <property type="protein sequence ID" value="KAF4958729.1"/>
    <property type="molecule type" value="Genomic_DNA"/>
</dbReference>
<dbReference type="GO" id="GO:0045944">
    <property type="term" value="P:positive regulation of transcription by RNA polymerase II"/>
    <property type="evidence" value="ECO:0007669"/>
    <property type="project" value="TreeGrafter"/>
</dbReference>
<dbReference type="PANTHER" id="PTHR37534:SF49">
    <property type="entry name" value="LYSINE BIOSYNTHESIS REGULATORY PROTEIN LYS14"/>
    <property type="match status" value="1"/>
</dbReference>
<evidence type="ECO:0000256" key="1">
    <source>
        <dbReference type="ARBA" id="ARBA00004123"/>
    </source>
</evidence>
<accession>A0A8H4X2I9</accession>
<dbReference type="PANTHER" id="PTHR37534">
    <property type="entry name" value="TRANSCRIPTIONAL ACTIVATOR PROTEIN UGA3"/>
    <property type="match status" value="1"/>
</dbReference>
<keyword evidence="5" id="KW-1185">Reference proteome</keyword>
<protein>
    <recommendedName>
        <fullName evidence="3">Zn(2)-C6 fungal-type domain-containing protein</fullName>
    </recommendedName>
</protein>
<evidence type="ECO:0000313" key="5">
    <source>
        <dbReference type="Proteomes" id="UP000622797"/>
    </source>
</evidence>
<dbReference type="Pfam" id="PF11951">
    <property type="entry name" value="Fungal_trans_2"/>
    <property type="match status" value="1"/>
</dbReference>
<dbReference type="OrthoDB" id="3862662at2759"/>
<dbReference type="CDD" id="cd00067">
    <property type="entry name" value="GAL4"/>
    <property type="match status" value="1"/>
</dbReference>
<comment type="subcellular location">
    <subcellularLocation>
        <location evidence="1">Nucleus</location>
    </subcellularLocation>
</comment>
<dbReference type="GO" id="GO:0000981">
    <property type="term" value="F:DNA-binding transcription factor activity, RNA polymerase II-specific"/>
    <property type="evidence" value="ECO:0007669"/>
    <property type="project" value="InterPro"/>
</dbReference>
<evidence type="ECO:0000313" key="4">
    <source>
        <dbReference type="EMBL" id="KAF4958729.1"/>
    </source>
</evidence>
<name>A0A8H4X2I9_9HYPO</name>
<reference evidence="4" key="2">
    <citation type="submission" date="2020-05" db="EMBL/GenBank/DDBJ databases">
        <authorList>
            <person name="Kim H.-S."/>
            <person name="Proctor R.H."/>
            <person name="Brown D.W."/>
        </authorList>
    </citation>
    <scope>NUCLEOTIDE SEQUENCE</scope>
    <source>
        <strain evidence="4">NRRL 20472</strain>
    </source>
</reference>
<dbReference type="InterPro" id="IPR001138">
    <property type="entry name" value="Zn2Cys6_DnaBD"/>
</dbReference>
<gene>
    <name evidence="4" type="ORF">FSARC_10954</name>
</gene>
<organism evidence="4 5">
    <name type="scientific">Fusarium sarcochroum</name>
    <dbReference type="NCBI Taxonomy" id="1208366"/>
    <lineage>
        <taxon>Eukaryota</taxon>
        <taxon>Fungi</taxon>
        <taxon>Dikarya</taxon>
        <taxon>Ascomycota</taxon>
        <taxon>Pezizomycotina</taxon>
        <taxon>Sordariomycetes</taxon>
        <taxon>Hypocreomycetidae</taxon>
        <taxon>Hypocreales</taxon>
        <taxon>Nectriaceae</taxon>
        <taxon>Fusarium</taxon>
        <taxon>Fusarium lateritium species complex</taxon>
    </lineage>
</organism>